<sequence length="721" mass="82264">MRIRTLFTTLALLCSLTLVAQQQREITLPEVTSGAFAARGAGNGFRSLPDGKHYTLISDDYQRIVKYEYATGRAVDTLFDIAKARECDIKAIWDYDIAPSGHHILIYTDIKPIYRRSYTLRATHYDVRRNLCEPLTEGDIMIPTFSPDGRMVAFVRDNNIFIKKFDFNSEVQVTTEGKRNEVINGTTDWVYEEEFSTTRLMEWSPQSDFLAFVRSDESQVKAYSMPIYGDDLYPTDYVYKYPKVGEQNSTVSLHLYNLDLKRTDRVDLPLDADGYIPRIVFTGWGSDLAAVTINRLQNDLKVYRINPKSRTPRLTLREQDPRYINNEFINSMRFVPDGIVMLSERDGSTQLYKYGTNGALQKRLTQGNWDIINFYGCDSEGNVYYQAADQTPTQRRVLKTTPRGKTTVLAGEAGINRASFTQDYSYFINSYSNAKTPAITTIRTTKEGKVIRTLEDNAQLVAKLKGYDYNDKEFFTIEVAPGRTLHGWMIRPPHFDASKRYPTVMHQYSGPDSQEVLDQFYIGWEYALAQAGYVVVCVDGRGTGGRGTEWRKCTYRELGLRESSDQIAAAEALPKQFNYIDGSRIAIFGWSFGGYNTLMSLCRGKVFRAGVAVAPVTDWRFYDTVYTERFMATPQVNNKGYEASSVLSIAHNLHGELLVIHGTADDNVHLQNTMRLATELVKADIPFEMATYTDKDHSIYGGNNRQHLYSRIIEFLDRKLK</sequence>
<evidence type="ECO:0000313" key="6">
    <source>
        <dbReference type="Proteomes" id="UP000003303"/>
    </source>
</evidence>
<gene>
    <name evidence="5" type="ORF">PORUE0001_1366</name>
</gene>
<evidence type="ECO:0000313" key="5">
    <source>
        <dbReference type="EMBL" id="EEK16072.1"/>
    </source>
</evidence>
<comment type="caution">
    <text evidence="5">The sequence shown here is derived from an EMBL/GenBank/DDBJ whole genome shotgun (WGS) entry which is preliminary data.</text>
</comment>
<dbReference type="STRING" id="596327.PORUE0001_1366"/>
<dbReference type="InterPro" id="IPR002469">
    <property type="entry name" value="Peptidase_S9B_N"/>
</dbReference>
<dbReference type="Gene3D" id="3.40.50.1820">
    <property type="entry name" value="alpha/beta hydrolase"/>
    <property type="match status" value="1"/>
</dbReference>
<dbReference type="eggNOG" id="COG1506">
    <property type="taxonomic scope" value="Bacteria"/>
</dbReference>
<dbReference type="Pfam" id="PF00326">
    <property type="entry name" value="Peptidase_S9"/>
    <property type="match status" value="1"/>
</dbReference>
<evidence type="ECO:0000256" key="2">
    <source>
        <dbReference type="SAM" id="SignalP"/>
    </source>
</evidence>
<protein>
    <submittedName>
        <fullName evidence="5">Peptidase, S9A/B/C family, catalytic domain protein</fullName>
        <ecNumber evidence="5">3.4.-.-</ecNumber>
    </submittedName>
</protein>
<dbReference type="InterPro" id="IPR001375">
    <property type="entry name" value="Peptidase_S9_cat"/>
</dbReference>
<keyword evidence="6" id="KW-1185">Reference proteome</keyword>
<feature type="domain" description="Peptidase S9 prolyl oligopeptidase catalytic" evidence="3">
    <location>
        <begin position="526"/>
        <end position="721"/>
    </location>
</feature>
<dbReference type="ESTHER" id="9porp-c2mdt4">
    <property type="family name" value="DPP4N_Peptidase_S9"/>
</dbReference>
<dbReference type="AlphaFoldDB" id="C2MDT4"/>
<keyword evidence="2" id="KW-0732">Signal</keyword>
<organism evidence="5 6">
    <name type="scientific">Porphyromonas uenonis 60-3</name>
    <dbReference type="NCBI Taxonomy" id="596327"/>
    <lineage>
        <taxon>Bacteria</taxon>
        <taxon>Pseudomonadati</taxon>
        <taxon>Bacteroidota</taxon>
        <taxon>Bacteroidia</taxon>
        <taxon>Bacteroidales</taxon>
        <taxon>Porphyromonadaceae</taxon>
        <taxon>Porphyromonas</taxon>
    </lineage>
</organism>
<dbReference type="GO" id="GO:0008236">
    <property type="term" value="F:serine-type peptidase activity"/>
    <property type="evidence" value="ECO:0007669"/>
    <property type="project" value="InterPro"/>
</dbReference>
<feature type="domain" description="Dipeptidylpeptidase IV N-terminal" evidence="4">
    <location>
        <begin position="99"/>
        <end position="437"/>
    </location>
</feature>
<feature type="chain" id="PRO_5002916369" evidence="2">
    <location>
        <begin position="21"/>
        <end position="721"/>
    </location>
</feature>
<feature type="signal peptide" evidence="2">
    <location>
        <begin position="1"/>
        <end position="20"/>
    </location>
</feature>
<dbReference type="SUPFAM" id="SSF53474">
    <property type="entry name" value="alpha/beta-Hydrolases"/>
    <property type="match status" value="1"/>
</dbReference>
<dbReference type="EMBL" id="ACLR01000214">
    <property type="protein sequence ID" value="EEK16072.1"/>
    <property type="molecule type" value="Genomic_DNA"/>
</dbReference>
<dbReference type="InterPro" id="IPR050278">
    <property type="entry name" value="Serine_Prot_S9B/DPPIV"/>
</dbReference>
<evidence type="ECO:0000259" key="3">
    <source>
        <dbReference type="Pfam" id="PF00326"/>
    </source>
</evidence>
<dbReference type="FunFam" id="3.40.50.1820:FF:000003">
    <property type="entry name" value="Dipeptidyl peptidase 4"/>
    <property type="match status" value="1"/>
</dbReference>
<accession>C2MDT4</accession>
<evidence type="ECO:0000256" key="1">
    <source>
        <dbReference type="ARBA" id="ARBA00023180"/>
    </source>
</evidence>
<keyword evidence="5" id="KW-0378">Hydrolase</keyword>
<dbReference type="EC" id="3.4.-.-" evidence="5"/>
<dbReference type="GO" id="GO:0008239">
    <property type="term" value="F:dipeptidyl-peptidase activity"/>
    <property type="evidence" value="ECO:0007669"/>
    <property type="project" value="TreeGrafter"/>
</dbReference>
<reference evidence="5 6" key="1">
    <citation type="submission" date="2009-04" db="EMBL/GenBank/DDBJ databases">
        <authorList>
            <person name="Sebastian Y."/>
            <person name="Madupu R."/>
            <person name="Durkin A.S."/>
            <person name="Torralba M."/>
            <person name="Methe B."/>
            <person name="Sutton G.G."/>
            <person name="Strausberg R.L."/>
            <person name="Nelson K.E."/>
        </authorList>
    </citation>
    <scope>NUCLEOTIDE SEQUENCE [LARGE SCALE GENOMIC DNA]</scope>
    <source>
        <strain evidence="5 6">60-3</strain>
    </source>
</reference>
<dbReference type="eggNOG" id="COG0823">
    <property type="taxonomic scope" value="Bacteria"/>
</dbReference>
<proteinExistence type="predicted"/>
<dbReference type="InterPro" id="IPR029058">
    <property type="entry name" value="AB_hydrolase_fold"/>
</dbReference>
<dbReference type="OrthoDB" id="9812921at2"/>
<dbReference type="Pfam" id="PF00930">
    <property type="entry name" value="DPPIV_N"/>
    <property type="match status" value="1"/>
</dbReference>
<dbReference type="Gene3D" id="2.140.10.30">
    <property type="entry name" value="Dipeptidylpeptidase IV, N-terminal domain"/>
    <property type="match status" value="1"/>
</dbReference>
<dbReference type="GO" id="GO:0006508">
    <property type="term" value="P:proteolysis"/>
    <property type="evidence" value="ECO:0007669"/>
    <property type="project" value="InterPro"/>
</dbReference>
<dbReference type="PANTHER" id="PTHR11731">
    <property type="entry name" value="PROTEASE FAMILY S9B,C DIPEPTIDYL-PEPTIDASE IV-RELATED"/>
    <property type="match status" value="1"/>
</dbReference>
<name>C2MDT4_9PORP</name>
<dbReference type="PANTHER" id="PTHR11731:SF193">
    <property type="entry name" value="DIPEPTIDYL PEPTIDASE 9"/>
    <property type="match status" value="1"/>
</dbReference>
<keyword evidence="1" id="KW-0325">Glycoprotein</keyword>
<evidence type="ECO:0000259" key="4">
    <source>
        <dbReference type="Pfam" id="PF00930"/>
    </source>
</evidence>
<dbReference type="RefSeq" id="WP_007365990.1">
    <property type="nucleotide sequence ID" value="NZ_ACLR01000214.1"/>
</dbReference>
<dbReference type="SUPFAM" id="SSF82171">
    <property type="entry name" value="DPP6 N-terminal domain-like"/>
    <property type="match status" value="1"/>
</dbReference>
<dbReference type="Proteomes" id="UP000003303">
    <property type="component" value="Unassembled WGS sequence"/>
</dbReference>